<proteinExistence type="predicted"/>
<keyword evidence="3" id="KW-1185">Reference proteome</keyword>
<evidence type="ECO:0000313" key="3">
    <source>
        <dbReference type="Proteomes" id="UP001454036"/>
    </source>
</evidence>
<sequence>MASSQKPRRPRPTRRVVSWFSNRGCPFSGGGFPPLGEESSIMSSSHVTLSSGHSDSQNYATDTPTNQELVDELRTAYPAEVALQEGVTSACEAIRATKVGLTKKKKKKMTLVKGAK</sequence>
<feature type="compositionally biased region" description="Low complexity" evidence="1">
    <location>
        <begin position="43"/>
        <end position="56"/>
    </location>
</feature>
<dbReference type="EMBL" id="BAABME010007758">
    <property type="protein sequence ID" value="GAA0171632.1"/>
    <property type="molecule type" value="Genomic_DNA"/>
</dbReference>
<reference evidence="2 3" key="1">
    <citation type="submission" date="2024-01" db="EMBL/GenBank/DDBJ databases">
        <title>The complete chloroplast genome sequence of Lithospermum erythrorhizon: insights into the phylogenetic relationship among Boraginaceae species and the maternal lineages of purple gromwells.</title>
        <authorList>
            <person name="Okada T."/>
            <person name="Watanabe K."/>
        </authorList>
    </citation>
    <scope>NUCLEOTIDE SEQUENCE [LARGE SCALE GENOMIC DNA]</scope>
</reference>
<evidence type="ECO:0000313" key="2">
    <source>
        <dbReference type="EMBL" id="GAA0171632.1"/>
    </source>
</evidence>
<accession>A0AAV3R9G7</accession>
<feature type="region of interest" description="Disordered" evidence="1">
    <location>
        <begin position="31"/>
        <end position="63"/>
    </location>
</feature>
<organism evidence="2 3">
    <name type="scientific">Lithospermum erythrorhizon</name>
    <name type="common">Purple gromwell</name>
    <name type="synonym">Lithospermum officinale var. erythrorhizon</name>
    <dbReference type="NCBI Taxonomy" id="34254"/>
    <lineage>
        <taxon>Eukaryota</taxon>
        <taxon>Viridiplantae</taxon>
        <taxon>Streptophyta</taxon>
        <taxon>Embryophyta</taxon>
        <taxon>Tracheophyta</taxon>
        <taxon>Spermatophyta</taxon>
        <taxon>Magnoliopsida</taxon>
        <taxon>eudicotyledons</taxon>
        <taxon>Gunneridae</taxon>
        <taxon>Pentapetalae</taxon>
        <taxon>asterids</taxon>
        <taxon>lamiids</taxon>
        <taxon>Boraginales</taxon>
        <taxon>Boraginaceae</taxon>
        <taxon>Boraginoideae</taxon>
        <taxon>Lithospermeae</taxon>
        <taxon>Lithospermum</taxon>
    </lineage>
</organism>
<dbReference type="Proteomes" id="UP001454036">
    <property type="component" value="Unassembled WGS sequence"/>
</dbReference>
<dbReference type="AlphaFoldDB" id="A0AAV3R9G7"/>
<name>A0AAV3R9G7_LITER</name>
<comment type="caution">
    <text evidence="2">The sequence shown here is derived from an EMBL/GenBank/DDBJ whole genome shotgun (WGS) entry which is preliminary data.</text>
</comment>
<gene>
    <name evidence="2" type="ORF">LIER_25618</name>
</gene>
<evidence type="ECO:0000256" key="1">
    <source>
        <dbReference type="SAM" id="MobiDB-lite"/>
    </source>
</evidence>
<protein>
    <submittedName>
        <fullName evidence="2">Uncharacterized protein</fullName>
    </submittedName>
</protein>